<protein>
    <submittedName>
        <fullName evidence="5">TetR/AcrR family transcriptional regulator</fullName>
    </submittedName>
</protein>
<dbReference type="Pfam" id="PF00440">
    <property type="entry name" value="TetR_N"/>
    <property type="match status" value="1"/>
</dbReference>
<feature type="DNA-binding region" description="H-T-H motif" evidence="2">
    <location>
        <begin position="26"/>
        <end position="45"/>
    </location>
</feature>
<dbReference type="PRINTS" id="PR00455">
    <property type="entry name" value="HTHTETR"/>
</dbReference>
<feature type="compositionally biased region" description="Low complexity" evidence="3">
    <location>
        <begin position="238"/>
        <end position="248"/>
    </location>
</feature>
<dbReference type="InterPro" id="IPR009057">
    <property type="entry name" value="Homeodomain-like_sf"/>
</dbReference>
<dbReference type="SUPFAM" id="SSF48498">
    <property type="entry name" value="Tetracyclin repressor-like, C-terminal domain"/>
    <property type="match status" value="1"/>
</dbReference>
<evidence type="ECO:0000256" key="1">
    <source>
        <dbReference type="ARBA" id="ARBA00023125"/>
    </source>
</evidence>
<dbReference type="SUPFAM" id="SSF46689">
    <property type="entry name" value="Homeodomain-like"/>
    <property type="match status" value="1"/>
</dbReference>
<evidence type="ECO:0000256" key="3">
    <source>
        <dbReference type="SAM" id="MobiDB-lite"/>
    </source>
</evidence>
<dbReference type="PANTHER" id="PTHR30055:SF209">
    <property type="entry name" value="POSSIBLE TRANSCRIPTIONAL REGULATORY PROTEIN (PROBABLY TETR-FAMILY)"/>
    <property type="match status" value="1"/>
</dbReference>
<organism evidence="5 6">
    <name type="scientific">Rugosimonospora acidiphila</name>
    <dbReference type="NCBI Taxonomy" id="556531"/>
    <lineage>
        <taxon>Bacteria</taxon>
        <taxon>Bacillati</taxon>
        <taxon>Actinomycetota</taxon>
        <taxon>Actinomycetes</taxon>
        <taxon>Micromonosporales</taxon>
        <taxon>Micromonosporaceae</taxon>
        <taxon>Rugosimonospora</taxon>
    </lineage>
</organism>
<evidence type="ECO:0000313" key="5">
    <source>
        <dbReference type="EMBL" id="GAA5177308.1"/>
    </source>
</evidence>
<dbReference type="Proteomes" id="UP001501570">
    <property type="component" value="Unassembled WGS sequence"/>
</dbReference>
<dbReference type="InterPro" id="IPR001647">
    <property type="entry name" value="HTH_TetR"/>
</dbReference>
<name>A0ABP9RHJ1_9ACTN</name>
<dbReference type="Gene3D" id="1.10.357.10">
    <property type="entry name" value="Tetracycline Repressor, domain 2"/>
    <property type="match status" value="1"/>
</dbReference>
<dbReference type="EMBL" id="BAABJQ010000001">
    <property type="protein sequence ID" value="GAA5177308.1"/>
    <property type="molecule type" value="Genomic_DNA"/>
</dbReference>
<feature type="domain" description="HTH tetR-type" evidence="4">
    <location>
        <begin position="3"/>
        <end position="63"/>
    </location>
</feature>
<dbReference type="PROSITE" id="PS50977">
    <property type="entry name" value="HTH_TETR_2"/>
    <property type="match status" value="1"/>
</dbReference>
<feature type="compositionally biased region" description="Low complexity" evidence="3">
    <location>
        <begin position="215"/>
        <end position="228"/>
    </location>
</feature>
<dbReference type="PANTHER" id="PTHR30055">
    <property type="entry name" value="HTH-TYPE TRANSCRIPTIONAL REGULATOR RUTR"/>
    <property type="match status" value="1"/>
</dbReference>
<evidence type="ECO:0000256" key="2">
    <source>
        <dbReference type="PROSITE-ProRule" id="PRU00335"/>
    </source>
</evidence>
<accession>A0ABP9RHJ1</accession>
<keyword evidence="1 2" id="KW-0238">DNA-binding</keyword>
<keyword evidence="6" id="KW-1185">Reference proteome</keyword>
<reference evidence="6" key="1">
    <citation type="journal article" date="2019" name="Int. J. Syst. Evol. Microbiol.">
        <title>The Global Catalogue of Microorganisms (GCM) 10K type strain sequencing project: providing services to taxonomists for standard genome sequencing and annotation.</title>
        <authorList>
            <consortium name="The Broad Institute Genomics Platform"/>
            <consortium name="The Broad Institute Genome Sequencing Center for Infectious Disease"/>
            <person name="Wu L."/>
            <person name="Ma J."/>
        </authorList>
    </citation>
    <scope>NUCLEOTIDE SEQUENCE [LARGE SCALE GENOMIC DNA]</scope>
    <source>
        <strain evidence="6">JCM 18304</strain>
    </source>
</reference>
<evidence type="ECO:0000313" key="6">
    <source>
        <dbReference type="Proteomes" id="UP001501570"/>
    </source>
</evidence>
<gene>
    <name evidence="5" type="ORF">GCM10023322_01710</name>
</gene>
<dbReference type="InterPro" id="IPR036271">
    <property type="entry name" value="Tet_transcr_reg_TetR-rel_C_sf"/>
</dbReference>
<feature type="region of interest" description="Disordered" evidence="3">
    <location>
        <begin position="215"/>
        <end position="248"/>
    </location>
</feature>
<proteinExistence type="predicted"/>
<evidence type="ECO:0000259" key="4">
    <source>
        <dbReference type="PROSITE" id="PS50977"/>
    </source>
</evidence>
<comment type="caution">
    <text evidence="5">The sequence shown here is derived from an EMBL/GenBank/DDBJ whole genome shotgun (WGS) entry which is preliminary data.</text>
</comment>
<dbReference type="RefSeq" id="WP_345625094.1">
    <property type="nucleotide sequence ID" value="NZ_BAABJQ010000001.1"/>
</dbReference>
<dbReference type="InterPro" id="IPR050109">
    <property type="entry name" value="HTH-type_TetR-like_transc_reg"/>
</dbReference>
<sequence>MSPDARQRILDAAASLLAESGSEALSTRAVAAAANIQAPTLYRIFGDKQGLIEAVTAYGFERYLADKQAQAPTGDPVEDLRRGWDLHVEFALTHPDFYALMYGSVRPGHQPAVPREATGLLVAMLERVAHAGRLRVPVATAAQMTGAASVGVALALIARPEQERDPALSARVREAMLDAILTDPHPARDGAGPARDGADTPLAARALALDAALAGAPPADDAPPAGTPVDTSPDTSSGGAAAAGAAPAAGALTAAETALLRQWLRRLAEGPHDSTGNSRAVR</sequence>